<dbReference type="InterPro" id="IPR053238">
    <property type="entry name" value="RING-H2_zinc_finger"/>
</dbReference>
<sequence>MAGAAPNSAASDPTTAANAGSIATGVGIALAVALALIFLVARHRSTFGALGALRETTNRSCRKHAHGLDGNIINSFPITRYKQPRLSTDRATSHPSRRPLSIDLEAAGGNEINRATRTSRRHKGQQLLGRLWVQRRSFVMLGRPLKGRPRQGTTCSICTEDFTDGIEVRKLPCSHLFHPACVDQWLTEFGVTCPVCRVNLAATATADISLKKPRKAALATVGERLMA</sequence>
<keyword evidence="5" id="KW-1133">Transmembrane helix</keyword>
<dbReference type="SMART" id="SM00184">
    <property type="entry name" value="RING"/>
    <property type="match status" value="1"/>
</dbReference>
<keyword evidence="3" id="KW-0862">Zinc</keyword>
<proteinExistence type="predicted"/>
<keyword evidence="1" id="KW-0479">Metal-binding</keyword>
<dbReference type="PROSITE" id="PS50089">
    <property type="entry name" value="ZF_RING_2"/>
    <property type="match status" value="1"/>
</dbReference>
<keyword evidence="5" id="KW-0472">Membrane</keyword>
<keyword evidence="5" id="KW-0812">Transmembrane</keyword>
<dbReference type="InterPro" id="IPR011016">
    <property type="entry name" value="Znf_RING-CH"/>
</dbReference>
<keyword evidence="8" id="KW-1185">Reference proteome</keyword>
<dbReference type="SUPFAM" id="SSF57850">
    <property type="entry name" value="RING/U-box"/>
    <property type="match status" value="1"/>
</dbReference>
<dbReference type="EMBL" id="JAPCWZ010000005">
    <property type="protein sequence ID" value="KAK8862838.1"/>
    <property type="molecule type" value="Genomic_DNA"/>
</dbReference>
<feature type="domain" description="RING-type" evidence="6">
    <location>
        <begin position="155"/>
        <end position="197"/>
    </location>
</feature>
<evidence type="ECO:0000256" key="4">
    <source>
        <dbReference type="PROSITE-ProRule" id="PRU00175"/>
    </source>
</evidence>
<dbReference type="PANTHER" id="PTHR14155:SF627">
    <property type="entry name" value="OS06G0192800 PROTEIN"/>
    <property type="match status" value="1"/>
</dbReference>
<dbReference type="Pfam" id="PF13639">
    <property type="entry name" value="zf-RING_2"/>
    <property type="match status" value="1"/>
</dbReference>
<dbReference type="SMART" id="SM00744">
    <property type="entry name" value="RINGv"/>
    <property type="match status" value="1"/>
</dbReference>
<accession>A0ABR2IIF5</accession>
<comment type="caution">
    <text evidence="7">The sequence shown here is derived from an EMBL/GenBank/DDBJ whole genome shotgun (WGS) entry which is preliminary data.</text>
</comment>
<evidence type="ECO:0000313" key="7">
    <source>
        <dbReference type="EMBL" id="KAK8862838.1"/>
    </source>
</evidence>
<dbReference type="InterPro" id="IPR013083">
    <property type="entry name" value="Znf_RING/FYVE/PHD"/>
</dbReference>
<evidence type="ECO:0000313" key="8">
    <source>
        <dbReference type="Proteomes" id="UP001390339"/>
    </source>
</evidence>
<evidence type="ECO:0000259" key="6">
    <source>
        <dbReference type="PROSITE" id="PS50089"/>
    </source>
</evidence>
<feature type="transmembrane region" description="Helical" evidence="5">
    <location>
        <begin position="20"/>
        <end position="41"/>
    </location>
</feature>
<dbReference type="PANTHER" id="PTHR14155">
    <property type="entry name" value="RING FINGER DOMAIN-CONTAINING"/>
    <property type="match status" value="1"/>
</dbReference>
<gene>
    <name evidence="7" type="ORF">PGQ11_009073</name>
</gene>
<dbReference type="InterPro" id="IPR001841">
    <property type="entry name" value="Znf_RING"/>
</dbReference>
<evidence type="ECO:0000256" key="2">
    <source>
        <dbReference type="ARBA" id="ARBA00022771"/>
    </source>
</evidence>
<reference evidence="7 8" key="1">
    <citation type="journal article" date="2024" name="IMA Fungus">
        <title>Apiospora arundinis, a panoply of carbohydrate-active enzymes and secondary metabolites.</title>
        <authorList>
            <person name="Sorensen T."/>
            <person name="Petersen C."/>
            <person name="Muurmann A.T."/>
            <person name="Christiansen J.V."/>
            <person name="Brundto M.L."/>
            <person name="Overgaard C.K."/>
            <person name="Boysen A.T."/>
            <person name="Wollenberg R.D."/>
            <person name="Larsen T.O."/>
            <person name="Sorensen J.L."/>
            <person name="Nielsen K.L."/>
            <person name="Sondergaard T.E."/>
        </authorList>
    </citation>
    <scope>NUCLEOTIDE SEQUENCE [LARGE SCALE GENOMIC DNA]</scope>
    <source>
        <strain evidence="7 8">AAU 773</strain>
    </source>
</reference>
<keyword evidence="2 4" id="KW-0863">Zinc-finger</keyword>
<dbReference type="Proteomes" id="UP001390339">
    <property type="component" value="Unassembled WGS sequence"/>
</dbReference>
<evidence type="ECO:0000256" key="3">
    <source>
        <dbReference type="ARBA" id="ARBA00022833"/>
    </source>
</evidence>
<name>A0ABR2IIF5_9PEZI</name>
<organism evidence="7 8">
    <name type="scientific">Apiospora arundinis</name>
    <dbReference type="NCBI Taxonomy" id="335852"/>
    <lineage>
        <taxon>Eukaryota</taxon>
        <taxon>Fungi</taxon>
        <taxon>Dikarya</taxon>
        <taxon>Ascomycota</taxon>
        <taxon>Pezizomycotina</taxon>
        <taxon>Sordariomycetes</taxon>
        <taxon>Xylariomycetidae</taxon>
        <taxon>Amphisphaeriales</taxon>
        <taxon>Apiosporaceae</taxon>
        <taxon>Apiospora</taxon>
    </lineage>
</organism>
<evidence type="ECO:0000256" key="5">
    <source>
        <dbReference type="SAM" id="Phobius"/>
    </source>
</evidence>
<protein>
    <submittedName>
        <fullName evidence="7">Receptor-like proteiny region transmembrane domain and RING domain-containing protein 2</fullName>
    </submittedName>
</protein>
<dbReference type="Gene3D" id="3.30.40.10">
    <property type="entry name" value="Zinc/RING finger domain, C3HC4 (zinc finger)"/>
    <property type="match status" value="1"/>
</dbReference>
<evidence type="ECO:0000256" key="1">
    <source>
        <dbReference type="ARBA" id="ARBA00022723"/>
    </source>
</evidence>